<protein>
    <submittedName>
        <fullName evidence="1">Uncharacterized protein</fullName>
    </submittedName>
</protein>
<proteinExistence type="predicted"/>
<sequence length="206" mass="22316">MSVTEDLIAAFEPWLTDDLEAYLTSVGSMFAEVEEYAADTEDFEGWSLLFDPARCPASDLPYLAQFVGEVLPVGIGETATREWITDAPNQSRGTLLSVVAAAQRTLTGSRAVSIRSRDAIDGMSDDPDRITIITYGNETPDASKVRADLISVLPAGIVLNYIVLNGQTWASVSGTYGSWAAVDSAFDDWASLATDLPDFDTFFRPL</sequence>
<name>A0A6J5RJ78_9CAUD</name>
<reference evidence="1" key="1">
    <citation type="submission" date="2020-05" db="EMBL/GenBank/DDBJ databases">
        <authorList>
            <person name="Chiriac C."/>
            <person name="Salcher M."/>
            <person name="Ghai R."/>
            <person name="Kavagutti S V."/>
        </authorList>
    </citation>
    <scope>NUCLEOTIDE SEQUENCE</scope>
</reference>
<gene>
    <name evidence="1" type="ORF">UFOVP1313_20</name>
</gene>
<accession>A0A6J5RJ78</accession>
<evidence type="ECO:0000313" key="1">
    <source>
        <dbReference type="EMBL" id="CAB4197580.1"/>
    </source>
</evidence>
<organism evidence="1">
    <name type="scientific">uncultured Caudovirales phage</name>
    <dbReference type="NCBI Taxonomy" id="2100421"/>
    <lineage>
        <taxon>Viruses</taxon>
        <taxon>Duplodnaviria</taxon>
        <taxon>Heunggongvirae</taxon>
        <taxon>Uroviricota</taxon>
        <taxon>Caudoviricetes</taxon>
        <taxon>Peduoviridae</taxon>
        <taxon>Maltschvirus</taxon>
        <taxon>Maltschvirus maltsch</taxon>
    </lineage>
</organism>
<dbReference type="EMBL" id="LR797260">
    <property type="protein sequence ID" value="CAB4197580.1"/>
    <property type="molecule type" value="Genomic_DNA"/>
</dbReference>